<protein>
    <submittedName>
        <fullName evidence="1">Uncharacterized protein</fullName>
    </submittedName>
</protein>
<evidence type="ECO:0000313" key="1">
    <source>
        <dbReference type="EMBL" id="RXG20715.1"/>
    </source>
</evidence>
<organism evidence="1 2">
    <name type="scientific">Leeuwenhoekiella aequorea</name>
    <dbReference type="NCBI Taxonomy" id="283736"/>
    <lineage>
        <taxon>Bacteria</taxon>
        <taxon>Pseudomonadati</taxon>
        <taxon>Bacteroidota</taxon>
        <taxon>Flavobacteriia</taxon>
        <taxon>Flavobacteriales</taxon>
        <taxon>Flavobacteriaceae</taxon>
        <taxon>Leeuwenhoekiella</taxon>
    </lineage>
</organism>
<proteinExistence type="predicted"/>
<dbReference type="OrthoDB" id="1447209at2"/>
<evidence type="ECO:0000313" key="2">
    <source>
        <dbReference type="Proteomes" id="UP000289238"/>
    </source>
</evidence>
<comment type="caution">
    <text evidence="1">The sequence shown here is derived from an EMBL/GenBank/DDBJ whole genome shotgun (WGS) entry which is preliminary data.</text>
</comment>
<dbReference type="EMBL" id="QOVM01000007">
    <property type="protein sequence ID" value="RXG20715.1"/>
    <property type="molecule type" value="Genomic_DNA"/>
</dbReference>
<keyword evidence="2" id="KW-1185">Reference proteome</keyword>
<dbReference type="RefSeq" id="WP_128758569.1">
    <property type="nucleotide sequence ID" value="NZ_QOVM01000007.1"/>
</dbReference>
<gene>
    <name evidence="1" type="ORF">DSM00_2819</name>
</gene>
<name>A0A4Q0P364_9FLAO</name>
<accession>A0A4Q0P364</accession>
<dbReference type="AlphaFoldDB" id="A0A4Q0P364"/>
<sequence>MRILLSLVILLFTGFINISSVAAYTGGESISIAEIDYQGLQHIDKNAPKSFPQYSIAEFEIEESDSASKDKHLSSTIPFFGLPAAVIKHFYVYKYNYLDAEAIIPACSSVKSYLLFQVFRL</sequence>
<dbReference type="Proteomes" id="UP000289238">
    <property type="component" value="Unassembled WGS sequence"/>
</dbReference>
<reference evidence="1 2" key="1">
    <citation type="submission" date="2018-07" db="EMBL/GenBank/DDBJ databases">
        <title>Leeuwenhoekiella genomics.</title>
        <authorList>
            <person name="Tahon G."/>
            <person name="Willems A."/>
        </authorList>
    </citation>
    <scope>NUCLEOTIDE SEQUENCE [LARGE SCALE GENOMIC DNA]</scope>
    <source>
        <strain evidence="1 2">LMG 22550</strain>
    </source>
</reference>